<dbReference type="CDD" id="cd00268">
    <property type="entry name" value="DEADc"/>
    <property type="match status" value="1"/>
</dbReference>
<name>A0ABX0GQQ5_9ACTN</name>
<dbReference type="InterPro" id="IPR044742">
    <property type="entry name" value="DEAD/DEAH_RhlB"/>
</dbReference>
<keyword evidence="10" id="KW-1185">Reference proteome</keyword>
<proteinExistence type="inferred from homology"/>
<reference evidence="9 10" key="1">
    <citation type="submission" date="2020-03" db="EMBL/GenBank/DDBJ databases">
        <title>Two novel Motilibacter sp.</title>
        <authorList>
            <person name="Liu S."/>
        </authorList>
    </citation>
    <scope>NUCLEOTIDE SEQUENCE [LARGE SCALE GENOMIC DNA]</scope>
    <source>
        <strain evidence="9 10">E257</strain>
    </source>
</reference>
<dbReference type="InterPro" id="IPR050079">
    <property type="entry name" value="DEAD_box_RNA_helicase"/>
</dbReference>
<evidence type="ECO:0000313" key="10">
    <source>
        <dbReference type="Proteomes" id="UP000800981"/>
    </source>
</evidence>
<dbReference type="Pfam" id="PF00271">
    <property type="entry name" value="Helicase_C"/>
    <property type="match status" value="1"/>
</dbReference>
<evidence type="ECO:0000256" key="4">
    <source>
        <dbReference type="ARBA" id="ARBA00022840"/>
    </source>
</evidence>
<evidence type="ECO:0000256" key="3">
    <source>
        <dbReference type="ARBA" id="ARBA00022806"/>
    </source>
</evidence>
<keyword evidence="4" id="KW-0067">ATP-binding</keyword>
<dbReference type="SUPFAM" id="SSF52540">
    <property type="entry name" value="P-loop containing nucleoside triphosphate hydrolases"/>
    <property type="match status" value="1"/>
</dbReference>
<gene>
    <name evidence="9" type="ORF">G9H71_01490</name>
</gene>
<keyword evidence="3 9" id="KW-0347">Helicase</keyword>
<feature type="domain" description="Helicase ATP-binding" evidence="7">
    <location>
        <begin position="32"/>
        <end position="207"/>
    </location>
</feature>
<dbReference type="PANTHER" id="PTHR47959">
    <property type="entry name" value="ATP-DEPENDENT RNA HELICASE RHLE-RELATED"/>
    <property type="match status" value="1"/>
</dbReference>
<feature type="compositionally biased region" description="Gly residues" evidence="6">
    <location>
        <begin position="409"/>
        <end position="434"/>
    </location>
</feature>
<feature type="compositionally biased region" description="Gly residues" evidence="6">
    <location>
        <begin position="484"/>
        <end position="493"/>
    </location>
</feature>
<evidence type="ECO:0000313" key="9">
    <source>
        <dbReference type="EMBL" id="NHC12456.1"/>
    </source>
</evidence>
<feature type="region of interest" description="Disordered" evidence="6">
    <location>
        <begin position="385"/>
        <end position="493"/>
    </location>
</feature>
<evidence type="ECO:0000259" key="8">
    <source>
        <dbReference type="PROSITE" id="PS51194"/>
    </source>
</evidence>
<dbReference type="EMBL" id="JAANNP010000001">
    <property type="protein sequence ID" value="NHC12456.1"/>
    <property type="molecule type" value="Genomic_DNA"/>
</dbReference>
<dbReference type="PANTHER" id="PTHR47959:SF13">
    <property type="entry name" value="ATP-DEPENDENT RNA HELICASE RHLE"/>
    <property type="match status" value="1"/>
</dbReference>
<comment type="caution">
    <text evidence="9">The sequence shown here is derived from an EMBL/GenBank/DDBJ whole genome shotgun (WGS) entry which is preliminary data.</text>
</comment>
<dbReference type="Gene3D" id="3.40.50.300">
    <property type="entry name" value="P-loop containing nucleotide triphosphate hydrolases"/>
    <property type="match status" value="2"/>
</dbReference>
<evidence type="ECO:0000256" key="5">
    <source>
        <dbReference type="ARBA" id="ARBA00038437"/>
    </source>
</evidence>
<evidence type="ECO:0000256" key="1">
    <source>
        <dbReference type="ARBA" id="ARBA00022741"/>
    </source>
</evidence>
<dbReference type="InterPro" id="IPR001650">
    <property type="entry name" value="Helicase_C-like"/>
</dbReference>
<feature type="domain" description="Helicase C-terminal" evidence="8">
    <location>
        <begin position="218"/>
        <end position="378"/>
    </location>
</feature>
<dbReference type="RefSeq" id="WP_166278885.1">
    <property type="nucleotide sequence ID" value="NZ_JAANNP010000001.1"/>
</dbReference>
<evidence type="ECO:0000259" key="7">
    <source>
        <dbReference type="PROSITE" id="PS51192"/>
    </source>
</evidence>
<dbReference type="GO" id="GO:0004386">
    <property type="term" value="F:helicase activity"/>
    <property type="evidence" value="ECO:0007669"/>
    <property type="project" value="UniProtKB-KW"/>
</dbReference>
<dbReference type="PROSITE" id="PS51194">
    <property type="entry name" value="HELICASE_CTER"/>
    <property type="match status" value="1"/>
</dbReference>
<evidence type="ECO:0000256" key="2">
    <source>
        <dbReference type="ARBA" id="ARBA00022801"/>
    </source>
</evidence>
<organism evidence="9 10">
    <name type="scientific">Motilibacter deserti</name>
    <dbReference type="NCBI Taxonomy" id="2714956"/>
    <lineage>
        <taxon>Bacteria</taxon>
        <taxon>Bacillati</taxon>
        <taxon>Actinomycetota</taxon>
        <taxon>Actinomycetes</taxon>
        <taxon>Motilibacterales</taxon>
        <taxon>Motilibacteraceae</taxon>
        <taxon>Motilibacter</taxon>
    </lineage>
</organism>
<keyword evidence="1" id="KW-0547">Nucleotide-binding</keyword>
<keyword evidence="2" id="KW-0378">Hydrolase</keyword>
<evidence type="ECO:0000256" key="6">
    <source>
        <dbReference type="SAM" id="MobiDB-lite"/>
    </source>
</evidence>
<sequence>MSFADLAVPAPLVASLAAEGKTLAFPIQAATLPDSLAGRDVLGRGATGSGKTLAFSLPVVARLLASGARRERRRPHALVLVPTRELANQVEATVAPLAKAAGQVTTVVFGGVSQSRQEAALNAGVDILIACPGRLDDLLKQGVCDLSAVSISVLDEADHMADLGFLPVVRRILDQTPAGGQRLLFSATLDNGVDVLVKRFLTDPRVHAVAPAAAPVQTMEHHILEVANDAKGAVVRELASGTGRRVLFTRTKHQAKKLAKQLTAGGVPAVDLHGNLAQNARERNLAAFTDGSVRVLVATDIAARGIHVDEIELVVHVDPPAEHKAYLHRSGRTARAGASGAVVTVMLPEQRADVATLLRQAKVAAPITRVAPGDATLAGLVGERAPHVEPAPPAPVEQPARATRVPGPRAGGSRSGGRGAGGRSDAGRAAGGGRSDSARTAGGARSDGARATGARAPQSGAPQRRTPTGGEAAPAARRSRSRRGGQGGRVATG</sequence>
<dbReference type="Proteomes" id="UP000800981">
    <property type="component" value="Unassembled WGS sequence"/>
</dbReference>
<dbReference type="SMART" id="SM00487">
    <property type="entry name" value="DEXDc"/>
    <property type="match status" value="1"/>
</dbReference>
<dbReference type="InterPro" id="IPR014001">
    <property type="entry name" value="Helicase_ATP-bd"/>
</dbReference>
<protein>
    <submittedName>
        <fullName evidence="9">DEAD/DEAH box helicase</fullName>
    </submittedName>
</protein>
<dbReference type="Pfam" id="PF00270">
    <property type="entry name" value="DEAD"/>
    <property type="match status" value="1"/>
</dbReference>
<dbReference type="PROSITE" id="PS51192">
    <property type="entry name" value="HELICASE_ATP_BIND_1"/>
    <property type="match status" value="1"/>
</dbReference>
<dbReference type="InterPro" id="IPR011545">
    <property type="entry name" value="DEAD/DEAH_box_helicase_dom"/>
</dbReference>
<comment type="similarity">
    <text evidence="5">Belongs to the DEAD box helicase family.</text>
</comment>
<accession>A0ABX0GQQ5</accession>
<dbReference type="InterPro" id="IPR027417">
    <property type="entry name" value="P-loop_NTPase"/>
</dbReference>
<dbReference type="SMART" id="SM00490">
    <property type="entry name" value="HELICc"/>
    <property type="match status" value="1"/>
</dbReference>
<dbReference type="CDD" id="cd18787">
    <property type="entry name" value="SF2_C_DEAD"/>
    <property type="match status" value="1"/>
</dbReference>